<dbReference type="EMBL" id="JBCAWK010000012">
    <property type="protein sequence ID" value="KAK8845380.1"/>
    <property type="molecule type" value="Genomic_DNA"/>
</dbReference>
<protein>
    <submittedName>
        <fullName evidence="2">Uncharacterized protein</fullName>
    </submittedName>
</protein>
<reference evidence="2 3" key="1">
    <citation type="journal article" date="2024" name="bioRxiv">
        <title>Comparative genomics of Cryptococcus and Kwoniella reveals pathogenesis evolution and contrasting karyotype dynamics via intercentromeric recombination or chromosome fusion.</title>
        <authorList>
            <person name="Coelho M.A."/>
            <person name="David-Palma M."/>
            <person name="Shea T."/>
            <person name="Bowers K."/>
            <person name="McGinley-Smith S."/>
            <person name="Mohammad A.W."/>
            <person name="Gnirke A."/>
            <person name="Yurkov A.M."/>
            <person name="Nowrousian M."/>
            <person name="Sun S."/>
            <person name="Cuomo C.A."/>
            <person name="Heitman J."/>
        </authorList>
    </citation>
    <scope>NUCLEOTIDE SEQUENCE [LARGE SCALE GENOMIC DNA]</scope>
    <source>
        <strain evidence="2 3">CBS 13917</strain>
    </source>
</reference>
<evidence type="ECO:0000256" key="1">
    <source>
        <dbReference type="SAM" id="SignalP"/>
    </source>
</evidence>
<dbReference type="RefSeq" id="XP_066800188.1">
    <property type="nucleotide sequence ID" value="XM_066949180.1"/>
</dbReference>
<proteinExistence type="predicted"/>
<dbReference type="KEGG" id="kne:92183351"/>
<dbReference type="Proteomes" id="UP001388673">
    <property type="component" value="Unassembled WGS sequence"/>
</dbReference>
<dbReference type="GeneID" id="92183351"/>
<accession>A0AAW0YUQ4</accession>
<feature type="signal peptide" evidence="1">
    <location>
        <begin position="1"/>
        <end position="19"/>
    </location>
</feature>
<evidence type="ECO:0000313" key="3">
    <source>
        <dbReference type="Proteomes" id="UP001388673"/>
    </source>
</evidence>
<evidence type="ECO:0000313" key="2">
    <source>
        <dbReference type="EMBL" id="KAK8845380.1"/>
    </source>
</evidence>
<keyword evidence="3" id="KW-1185">Reference proteome</keyword>
<comment type="caution">
    <text evidence="2">The sequence shown here is derived from an EMBL/GenBank/DDBJ whole genome shotgun (WGS) entry which is preliminary data.</text>
</comment>
<dbReference type="AlphaFoldDB" id="A0AAW0YUQ4"/>
<gene>
    <name evidence="2" type="ORF">IAR55_006093</name>
</gene>
<name>A0AAW0YUQ4_9TREE</name>
<sequence length="882" mass="84388">MPASTKQIIALSLLAGASAAPLNLFGGGGGASATGAAAVGVGAAADIRLFANALINTATGGAVTATSTVSAQLGATVGITRSLAVNAWATGQCVVAHADIATCTEVSAYLSAVYYAFEQGWTVAQLLAALGADRVQKFQSVLQSVCAHEPTGTCSTLLAAWPTCLAAMAQVDVSVATSAAGQLTANGLTTLIDAAHAGTSLTAGLTGGLTANVNAAAGAGAGAGAKGGLGLGLNVFGLHLRDVETEHGVERRLFGLENILGQPQGQVAGGVNAATQVAGGLNIANLVQAAGSVTAGATATAQGQAQAAAGGVVPIVGGAVHTITNTVGHLPVVGNVLPVVGGLTHNIPLVGDLTGQVAAGANANAYGNAATSLVGSLNVPGLLSTNGALSAVANAAGQAAAVGSGHLGVRDLNLNLDNVLHSASGVLGTSASGLFHAATGAKIVSTSVGNGLDLDIAALAGEIAEGDVFVHEQAQAHVLHQRDLLSGLLSNPTGALGSLPVVGNVGGILSNPTGLLHSLPVGNVLNSLPIGNAAGILHNPTGILNGLPIVGGVTNTLTDTLGHLPVVGGLAATAQGAVSSATNAGLNLGPNGLNLGLNDVTQLAGGLAGQGGLHIKRSGLLSGLPILGSLPVGNIVDSLPLVNALPVGNVLNSLPISNVAGIVNGLPVLGNVVNAASHLPIVGDVLDKVTHTVGGSSLPVVGGLTGAVTAAAQGQASSINNLGLNLGPQGLTAGLNDVTSAAGSILGSAALHTKRSLLSGLPLVGSLPLVNNLPIVGSGSASGLTNGLPVVGNLLGGSASGLTNGIPVVGNVLNGLTSKLPIVGGLTHSLPLIGGSASTAAQGSASTFNNLGLGVGQNGLAASLSDLTRLTGGLVGSGSLAI</sequence>
<keyword evidence="1" id="KW-0732">Signal</keyword>
<feature type="chain" id="PRO_5043923322" evidence="1">
    <location>
        <begin position="20"/>
        <end position="882"/>
    </location>
</feature>
<organism evidence="2 3">
    <name type="scientific">Kwoniella newhampshirensis</name>
    <dbReference type="NCBI Taxonomy" id="1651941"/>
    <lineage>
        <taxon>Eukaryota</taxon>
        <taxon>Fungi</taxon>
        <taxon>Dikarya</taxon>
        <taxon>Basidiomycota</taxon>
        <taxon>Agaricomycotina</taxon>
        <taxon>Tremellomycetes</taxon>
        <taxon>Tremellales</taxon>
        <taxon>Cryptococcaceae</taxon>
        <taxon>Kwoniella</taxon>
    </lineage>
</organism>